<evidence type="ECO:0000256" key="6">
    <source>
        <dbReference type="SAM" id="Phobius"/>
    </source>
</evidence>
<keyword evidence="8" id="KW-1185">Reference proteome</keyword>
<feature type="transmembrane region" description="Helical" evidence="6">
    <location>
        <begin position="123"/>
        <end position="140"/>
    </location>
</feature>
<gene>
    <name evidence="7" type="ORF">Ana3638_18245</name>
</gene>
<dbReference type="InterPro" id="IPR001182">
    <property type="entry name" value="FtsW/RodA"/>
</dbReference>
<dbReference type="GO" id="GO:0008360">
    <property type="term" value="P:regulation of cell shape"/>
    <property type="evidence" value="ECO:0007669"/>
    <property type="project" value="UniProtKB-KW"/>
</dbReference>
<feature type="transmembrane region" description="Helical" evidence="6">
    <location>
        <begin position="209"/>
        <end position="227"/>
    </location>
</feature>
<feature type="transmembrane region" description="Helical" evidence="6">
    <location>
        <begin position="152"/>
        <end position="169"/>
    </location>
</feature>
<proteinExistence type="predicted"/>
<dbReference type="PANTHER" id="PTHR30474:SF3">
    <property type="entry name" value="PEPTIDOGLYCAN GLYCOSYLTRANSFERASE RODA"/>
    <property type="match status" value="1"/>
</dbReference>
<feature type="transmembrane region" description="Helical" evidence="6">
    <location>
        <begin position="339"/>
        <end position="360"/>
    </location>
</feature>
<dbReference type="KEGG" id="anr:Ana3638_18245"/>
<evidence type="ECO:0000256" key="3">
    <source>
        <dbReference type="ARBA" id="ARBA00022960"/>
    </source>
</evidence>
<dbReference type="EMBL" id="CP048000">
    <property type="protein sequence ID" value="QHQ62483.1"/>
    <property type="molecule type" value="Genomic_DNA"/>
</dbReference>
<feature type="transmembrane region" description="Helical" evidence="6">
    <location>
        <begin position="68"/>
        <end position="90"/>
    </location>
</feature>
<dbReference type="Proteomes" id="UP000464314">
    <property type="component" value="Chromosome"/>
</dbReference>
<keyword evidence="3" id="KW-0133">Cell shape</keyword>
<feature type="transmembrane region" description="Helical" evidence="6">
    <location>
        <begin position="43"/>
        <end position="61"/>
    </location>
</feature>
<dbReference type="Pfam" id="PF01098">
    <property type="entry name" value="FTSW_RODA_SPOVE"/>
    <property type="match status" value="1"/>
</dbReference>
<feature type="transmembrane region" description="Helical" evidence="6">
    <location>
        <begin position="372"/>
        <end position="396"/>
    </location>
</feature>
<dbReference type="GO" id="GO:0032153">
    <property type="term" value="C:cell division site"/>
    <property type="evidence" value="ECO:0007669"/>
    <property type="project" value="TreeGrafter"/>
</dbReference>
<organism evidence="7 8">
    <name type="scientific">Anaerocolumna sedimenticola</name>
    <dbReference type="NCBI Taxonomy" id="2696063"/>
    <lineage>
        <taxon>Bacteria</taxon>
        <taxon>Bacillati</taxon>
        <taxon>Bacillota</taxon>
        <taxon>Clostridia</taxon>
        <taxon>Lachnospirales</taxon>
        <taxon>Lachnospiraceae</taxon>
        <taxon>Anaerocolumna</taxon>
    </lineage>
</organism>
<keyword evidence="2 6" id="KW-0812">Transmembrane</keyword>
<dbReference type="PANTHER" id="PTHR30474">
    <property type="entry name" value="CELL CYCLE PROTEIN"/>
    <property type="match status" value="1"/>
</dbReference>
<evidence type="ECO:0000256" key="1">
    <source>
        <dbReference type="ARBA" id="ARBA00004141"/>
    </source>
</evidence>
<keyword evidence="5 6" id="KW-0472">Membrane</keyword>
<accession>A0A6P1TPU2</accession>
<dbReference type="AlphaFoldDB" id="A0A6P1TPU2"/>
<protein>
    <submittedName>
        <fullName evidence="7">FtsW/RodA/SpoVE family cell cycle protein</fullName>
    </submittedName>
</protein>
<feature type="transmembrane region" description="Helical" evidence="6">
    <location>
        <begin position="408"/>
        <end position="430"/>
    </location>
</feature>
<comment type="subcellular location">
    <subcellularLocation>
        <location evidence="1">Membrane</location>
        <topology evidence="1">Multi-pass membrane protein</topology>
    </subcellularLocation>
</comment>
<name>A0A6P1TPU2_9FIRM</name>
<evidence type="ECO:0000256" key="4">
    <source>
        <dbReference type="ARBA" id="ARBA00022989"/>
    </source>
</evidence>
<evidence type="ECO:0000313" key="7">
    <source>
        <dbReference type="EMBL" id="QHQ62483.1"/>
    </source>
</evidence>
<sequence>MVNIIVEFSKYLNIILIAIYTYYAFRVFGYSDKKKQNKTYRKMSYLIFSFHFICYLILYLTTKNIKVIFLYGLELITLILVLTLYQWIYVNLSKQILHNMLFLLTIGFVMLTRLSYDKAVKQFMIASATLGLCLIIPLLIDKMKYLSRLGWLYGIVGILMLLSVLFWGVENYGATNWIRIAGLTFQPSEFVKILFVFGIASLLSKRTDFRYIVGVTALAASHVLILVLEKDLGGALIFFITYLVMLFVATSQPLYFFSGLLAGCAASYLAYHQFNHVRVRVMVWRDPWSMIDNEGYQVSQSLFAIGTGGWFGMGLFKGLPTSIPVVDSDFIFSAISEEMGGLFAVCLILICISSFVMFINIAMKLNNTFYKLIALGLSIIYIFQVFLSVGGVTKFIPSTGVTLPLVSYGGSSILSSIIMFSVIQGLYVLGQDRNDNIEKRKRKKKIATE</sequence>
<feature type="transmembrane region" description="Helical" evidence="6">
    <location>
        <begin position="96"/>
        <end position="116"/>
    </location>
</feature>
<reference evidence="7 8" key="1">
    <citation type="submission" date="2020-01" db="EMBL/GenBank/DDBJ databases">
        <title>Genome analysis of Anaerocolumna sp. CBA3638.</title>
        <authorList>
            <person name="Kim J."/>
            <person name="Roh S.W."/>
        </authorList>
    </citation>
    <scope>NUCLEOTIDE SEQUENCE [LARGE SCALE GENOMIC DNA]</scope>
    <source>
        <strain evidence="7 8">CBA3638</strain>
    </source>
</reference>
<dbReference type="RefSeq" id="WP_161839306.1">
    <property type="nucleotide sequence ID" value="NZ_CP048000.1"/>
</dbReference>
<feature type="transmembrane region" description="Helical" evidence="6">
    <location>
        <begin position="181"/>
        <end position="203"/>
    </location>
</feature>
<keyword evidence="4 6" id="KW-1133">Transmembrane helix</keyword>
<evidence type="ECO:0000256" key="2">
    <source>
        <dbReference type="ARBA" id="ARBA00022692"/>
    </source>
</evidence>
<feature type="transmembrane region" description="Helical" evidence="6">
    <location>
        <begin position="12"/>
        <end position="31"/>
    </location>
</feature>
<evidence type="ECO:0000313" key="8">
    <source>
        <dbReference type="Proteomes" id="UP000464314"/>
    </source>
</evidence>
<dbReference type="GO" id="GO:0005886">
    <property type="term" value="C:plasma membrane"/>
    <property type="evidence" value="ECO:0007669"/>
    <property type="project" value="TreeGrafter"/>
</dbReference>
<dbReference type="GO" id="GO:0015648">
    <property type="term" value="F:lipid-linked peptidoglycan transporter activity"/>
    <property type="evidence" value="ECO:0007669"/>
    <property type="project" value="TreeGrafter"/>
</dbReference>
<evidence type="ECO:0000256" key="5">
    <source>
        <dbReference type="ARBA" id="ARBA00023136"/>
    </source>
</evidence>
<feature type="transmembrane region" description="Helical" evidence="6">
    <location>
        <begin position="255"/>
        <end position="274"/>
    </location>
</feature>
<dbReference type="GO" id="GO:0051301">
    <property type="term" value="P:cell division"/>
    <property type="evidence" value="ECO:0007669"/>
    <property type="project" value="InterPro"/>
</dbReference>
<feature type="transmembrane region" description="Helical" evidence="6">
    <location>
        <begin position="232"/>
        <end position="249"/>
    </location>
</feature>